<gene>
    <name evidence="2" type="ORF">PS645_04154</name>
</gene>
<dbReference type="AlphaFoldDB" id="A0A5E6VXI7"/>
<sequence>MTDQVNDQVTDQVNKLLRTLRGSAPLKVSDLLAALGLAHKATFRANYLNPALAAGLIEMTNPESPRSPVQRYRLTALGEAASGR</sequence>
<proteinExistence type="predicted"/>
<reference evidence="2 3" key="1">
    <citation type="submission" date="2019-09" db="EMBL/GenBank/DDBJ databases">
        <authorList>
            <person name="Chandra G."/>
            <person name="Truman W A."/>
        </authorList>
    </citation>
    <scope>NUCLEOTIDE SEQUENCE [LARGE SCALE GENOMIC DNA]</scope>
    <source>
        <strain evidence="2">PS645</strain>
    </source>
</reference>
<dbReference type="RefSeq" id="WP_318189656.1">
    <property type="nucleotide sequence ID" value="NZ_CABVGX010000039.1"/>
</dbReference>
<dbReference type="Pfam" id="PF21247">
    <property type="entry name" value="Fic-like_C"/>
    <property type="match status" value="1"/>
</dbReference>
<evidence type="ECO:0000313" key="3">
    <source>
        <dbReference type="Proteomes" id="UP000325607"/>
    </source>
</evidence>
<protein>
    <recommendedName>
        <fullName evidence="1">Filamentation induced by cAMP protein Fic-like C-terminal domain-containing protein</fullName>
    </recommendedName>
</protein>
<evidence type="ECO:0000259" key="1">
    <source>
        <dbReference type="Pfam" id="PF21247"/>
    </source>
</evidence>
<name>A0A5E6VXI7_PSEFL</name>
<dbReference type="Proteomes" id="UP000325607">
    <property type="component" value="Unassembled WGS sequence"/>
</dbReference>
<feature type="domain" description="Filamentation induced by cAMP protein Fic-like C-terminal" evidence="1">
    <location>
        <begin position="11"/>
        <end position="75"/>
    </location>
</feature>
<evidence type="ECO:0000313" key="2">
    <source>
        <dbReference type="EMBL" id="VVN18026.1"/>
    </source>
</evidence>
<accession>A0A5E6VXI7</accession>
<dbReference type="EMBL" id="CABVGX010000039">
    <property type="protein sequence ID" value="VVN18026.1"/>
    <property type="molecule type" value="Genomic_DNA"/>
</dbReference>
<dbReference type="InterPro" id="IPR049514">
    <property type="entry name" value="Fic-like_C"/>
</dbReference>
<organism evidence="2 3">
    <name type="scientific">Pseudomonas fluorescens</name>
    <dbReference type="NCBI Taxonomy" id="294"/>
    <lineage>
        <taxon>Bacteria</taxon>
        <taxon>Pseudomonadati</taxon>
        <taxon>Pseudomonadota</taxon>
        <taxon>Gammaproteobacteria</taxon>
        <taxon>Pseudomonadales</taxon>
        <taxon>Pseudomonadaceae</taxon>
        <taxon>Pseudomonas</taxon>
    </lineage>
</organism>